<dbReference type="PANTHER" id="PTHR47199:SF2">
    <property type="entry name" value="PHOTOSYSTEM II STABILITY_ASSEMBLY FACTOR HCF136, CHLOROPLASTIC"/>
    <property type="match status" value="1"/>
</dbReference>
<dbReference type="Proteomes" id="UP001190700">
    <property type="component" value="Unassembled WGS sequence"/>
</dbReference>
<evidence type="ECO:0000259" key="1">
    <source>
        <dbReference type="Pfam" id="PF14870"/>
    </source>
</evidence>
<accession>A0AAE0BHU3</accession>
<evidence type="ECO:0000313" key="2">
    <source>
        <dbReference type="EMBL" id="KAK3236265.1"/>
    </source>
</evidence>
<dbReference type="Pfam" id="PF14870">
    <property type="entry name" value="PSII_BNR"/>
    <property type="match status" value="2"/>
</dbReference>
<gene>
    <name evidence="2" type="ORF">CYMTET_53584</name>
</gene>
<name>A0AAE0BHU3_9CHLO</name>
<evidence type="ECO:0000313" key="3">
    <source>
        <dbReference type="Proteomes" id="UP001190700"/>
    </source>
</evidence>
<comment type="caution">
    <text evidence="2">The sequence shown here is derived from an EMBL/GenBank/DDBJ whole genome shotgun (WGS) entry which is preliminary data.</text>
</comment>
<feature type="domain" description="Photosynthesis system II assembly factor Ycf48/Hcf136-like" evidence="1">
    <location>
        <begin position="46"/>
        <end position="125"/>
    </location>
</feature>
<dbReference type="InterPro" id="IPR036278">
    <property type="entry name" value="Sialidase_sf"/>
</dbReference>
<dbReference type="SUPFAM" id="SSF50939">
    <property type="entry name" value="Sialidases"/>
    <property type="match status" value="1"/>
</dbReference>
<dbReference type="PANTHER" id="PTHR47199">
    <property type="entry name" value="PHOTOSYSTEM II STABILITY/ASSEMBLY FACTOR HCF136, CHLOROPLASTIC"/>
    <property type="match status" value="1"/>
</dbReference>
<proteinExistence type="predicted"/>
<sequence length="316" mass="33542">MRALPASSTCNELTGVGCLSDIAYAVGGATAMRATQVSAVGGTVWTVLSTNLESRYTFKGVSFVNDQTGWICGSYGTVLQTTDAGTTWHQLTDSVPSQQVQLNAIQAVNGQAIFIVGAEGTILRWDGSTWLLLDSRGVSHSFLGMHFVDENFGIVVGDGGRALITSSGGDAWTFTAVDSEEGFLTDKALHGAHFLDVNRGWIIGEQGLLLQTHDGGATWEFQESCTALDLHGIAVHAYGDGLLGGLGWMVGEEGKICATVDEGKTWFLQDASAHNVPLYRVGGYGAFNPISVGELGELWYPPTSSQVAPTLLDYRV</sequence>
<organism evidence="2 3">
    <name type="scientific">Cymbomonas tetramitiformis</name>
    <dbReference type="NCBI Taxonomy" id="36881"/>
    <lineage>
        <taxon>Eukaryota</taxon>
        <taxon>Viridiplantae</taxon>
        <taxon>Chlorophyta</taxon>
        <taxon>Pyramimonadophyceae</taxon>
        <taxon>Pyramimonadales</taxon>
        <taxon>Pyramimonadaceae</taxon>
        <taxon>Cymbomonas</taxon>
    </lineage>
</organism>
<keyword evidence="3" id="KW-1185">Reference proteome</keyword>
<reference evidence="2 3" key="1">
    <citation type="journal article" date="2015" name="Genome Biol. Evol.">
        <title>Comparative Genomics of a Bacterivorous Green Alga Reveals Evolutionary Causalities and Consequences of Phago-Mixotrophic Mode of Nutrition.</title>
        <authorList>
            <person name="Burns J.A."/>
            <person name="Paasch A."/>
            <person name="Narechania A."/>
            <person name="Kim E."/>
        </authorList>
    </citation>
    <scope>NUCLEOTIDE SEQUENCE [LARGE SCALE GENOMIC DNA]</scope>
    <source>
        <strain evidence="2 3">PLY_AMNH</strain>
    </source>
</reference>
<dbReference type="AlphaFoldDB" id="A0AAE0BHU3"/>
<dbReference type="InterPro" id="IPR028203">
    <property type="entry name" value="PSII_CF48-like_dom"/>
</dbReference>
<feature type="domain" description="Photosynthesis system II assembly factor Ycf48/Hcf136-like" evidence="1">
    <location>
        <begin position="138"/>
        <end position="266"/>
    </location>
</feature>
<dbReference type="EMBL" id="LGRX02035106">
    <property type="protein sequence ID" value="KAK3236265.1"/>
    <property type="molecule type" value="Genomic_DNA"/>
</dbReference>
<protein>
    <recommendedName>
        <fullName evidence="1">Photosynthesis system II assembly factor Ycf48/Hcf136-like domain-containing protein</fullName>
    </recommendedName>
</protein>